<dbReference type="InParanoid" id="K5VES4"/>
<proteinExistence type="predicted"/>
<feature type="compositionally biased region" description="Acidic residues" evidence="1">
    <location>
        <begin position="163"/>
        <end position="172"/>
    </location>
</feature>
<protein>
    <submittedName>
        <fullName evidence="2">Uncharacterized protein</fullName>
    </submittedName>
</protein>
<dbReference type="GO" id="GO:0062064">
    <property type="term" value="F:box C/D methylation guide snoRNP complex binding"/>
    <property type="evidence" value="ECO:0007669"/>
    <property type="project" value="TreeGrafter"/>
</dbReference>
<dbReference type="OrthoDB" id="1112980at2759"/>
<dbReference type="InterPro" id="IPR027921">
    <property type="entry name" value="NOPCHAP1"/>
</dbReference>
<gene>
    <name evidence="2" type="ORF">PHACADRAFT_248206</name>
</gene>
<feature type="region of interest" description="Disordered" evidence="1">
    <location>
        <begin position="128"/>
        <end position="226"/>
    </location>
</feature>
<sequence length="226" mass="24790">MSDTHHDTTKGKDRAVETLDFEDEAQREQRMRGIFMQLDGKPGPRSQMAPHNLNFDFGDRSTFVVEPPTELLSRVQAFLPQFAASTEEIARRARENPDSVDIEKFVNSEERYIQMNLGLGVFEEQRGVASDSSAGDSDIEMHASKTSATSSDSDSTSHSDSSDSSDEYDSDSSVDIISSTMASLVQYRPIKPLPRRRSTRPQIVELGDGSAKQDGGSSSSSGESQA</sequence>
<evidence type="ECO:0000256" key="1">
    <source>
        <dbReference type="SAM" id="MobiDB-lite"/>
    </source>
</evidence>
<feature type="compositionally biased region" description="Low complexity" evidence="1">
    <location>
        <begin position="207"/>
        <end position="226"/>
    </location>
</feature>
<dbReference type="PANTHER" id="PTHR28674">
    <property type="entry name" value="SIMILAR TO DNA SEGMENT, CHR 10, WAYNE STATE UNIVERSITY 102,-EXPRESSED"/>
    <property type="match status" value="1"/>
</dbReference>
<dbReference type="EMBL" id="JH930468">
    <property type="protein sequence ID" value="EKM61531.1"/>
    <property type="molecule type" value="Genomic_DNA"/>
</dbReference>
<evidence type="ECO:0000313" key="3">
    <source>
        <dbReference type="Proteomes" id="UP000008370"/>
    </source>
</evidence>
<accession>K5VES4</accession>
<feature type="region of interest" description="Disordered" evidence="1">
    <location>
        <begin position="1"/>
        <end position="23"/>
    </location>
</feature>
<dbReference type="KEGG" id="pco:PHACADRAFT_248206"/>
<feature type="compositionally biased region" description="Basic and acidic residues" evidence="1">
    <location>
        <begin position="1"/>
        <end position="17"/>
    </location>
</feature>
<name>K5VES4_PHACS</name>
<keyword evidence="3" id="KW-1185">Reference proteome</keyword>
<organism evidence="2 3">
    <name type="scientific">Phanerochaete carnosa (strain HHB-10118-sp)</name>
    <name type="common">White-rot fungus</name>
    <name type="synonym">Peniophora carnosa</name>
    <dbReference type="NCBI Taxonomy" id="650164"/>
    <lineage>
        <taxon>Eukaryota</taxon>
        <taxon>Fungi</taxon>
        <taxon>Dikarya</taxon>
        <taxon>Basidiomycota</taxon>
        <taxon>Agaricomycotina</taxon>
        <taxon>Agaricomycetes</taxon>
        <taxon>Polyporales</taxon>
        <taxon>Phanerochaetaceae</taxon>
        <taxon>Phanerochaete</taxon>
    </lineage>
</organism>
<reference evidence="2 3" key="1">
    <citation type="journal article" date="2012" name="BMC Genomics">
        <title>Comparative genomics of the white-rot fungi, Phanerochaete carnosa and P. chrysosporium, to elucidate the genetic basis of the distinct wood types they colonize.</title>
        <authorList>
            <person name="Suzuki H."/>
            <person name="MacDonald J."/>
            <person name="Syed K."/>
            <person name="Salamov A."/>
            <person name="Hori C."/>
            <person name="Aerts A."/>
            <person name="Henrissat B."/>
            <person name="Wiebenga A."/>
            <person name="vanKuyk P.A."/>
            <person name="Barry K."/>
            <person name="Lindquist E."/>
            <person name="LaButti K."/>
            <person name="Lapidus A."/>
            <person name="Lucas S."/>
            <person name="Coutinho P."/>
            <person name="Gong Y."/>
            <person name="Samejima M."/>
            <person name="Mahadevan R."/>
            <person name="Abou-Zaid M."/>
            <person name="de Vries R.P."/>
            <person name="Igarashi K."/>
            <person name="Yadav J.S."/>
            <person name="Grigoriev I.V."/>
            <person name="Master E.R."/>
        </authorList>
    </citation>
    <scope>NUCLEOTIDE SEQUENCE [LARGE SCALE GENOMIC DNA]</scope>
    <source>
        <strain evidence="2 3">HHB-10118-sp</strain>
    </source>
</reference>
<dbReference type="PANTHER" id="PTHR28674:SF1">
    <property type="entry name" value="NOP PROTEIN CHAPERONE 1"/>
    <property type="match status" value="1"/>
</dbReference>
<dbReference type="Proteomes" id="UP000008370">
    <property type="component" value="Unassembled WGS sequence"/>
</dbReference>
<dbReference type="GO" id="GO:0000492">
    <property type="term" value="P:box C/D snoRNP assembly"/>
    <property type="evidence" value="ECO:0007669"/>
    <property type="project" value="InterPro"/>
</dbReference>
<dbReference type="RefSeq" id="XP_007390941.1">
    <property type="nucleotide sequence ID" value="XM_007390879.1"/>
</dbReference>
<dbReference type="GeneID" id="18914288"/>
<dbReference type="HOGENOM" id="CLU_108136_0_0_1"/>
<dbReference type="AlphaFoldDB" id="K5VES4"/>
<feature type="compositionally biased region" description="Low complexity" evidence="1">
    <location>
        <begin position="144"/>
        <end position="154"/>
    </location>
</feature>
<dbReference type="Pfam" id="PF15370">
    <property type="entry name" value="NOPCHAP1"/>
    <property type="match status" value="1"/>
</dbReference>
<evidence type="ECO:0000313" key="2">
    <source>
        <dbReference type="EMBL" id="EKM61531.1"/>
    </source>
</evidence>